<dbReference type="PANTHER" id="PTHR13090:SF1">
    <property type="entry name" value="ARGININE-HYDROXYLASE NDUFAF5, MITOCHONDRIAL"/>
    <property type="match status" value="1"/>
</dbReference>
<dbReference type="CDD" id="cd02440">
    <property type="entry name" value="AdoMet_MTases"/>
    <property type="match status" value="1"/>
</dbReference>
<sequence length="260" mass="27410">MNPVDKRRVRRSFSRSARAYDGRAAVQREIQDRMLALLGEAAPEARRALDVGAGTGALLARLAAARPRLAPAAVDLAPGMAAAARARVPSATVAAADAEALPFRSGAFDLVVSTSTFQWLPRLEPAFAEARRVLAPGGVLAIALFGARTLRELRDAWAAAGAGAARTHRFFSRDDVERALAAAGLATRSVVEEDLVEHHPDARAVLRSLKAIGATNAVPGARGLGGRGATLEMLRRYEDGHAGPRGVPATWHVVWAVAAR</sequence>
<evidence type="ECO:0000256" key="6">
    <source>
        <dbReference type="ARBA" id="ARBA00022691"/>
    </source>
</evidence>
<keyword evidence="11" id="KW-1185">Reference proteome</keyword>
<comment type="function">
    <text evidence="8">Converts the free carboxyl group of a malonyl-thioester to its methyl ester by transfer of a methyl group from S-adenosyl-L-methionine (SAM). It allows to synthesize pimeloyl-ACP via the fatty acid synthetic pathway.</text>
</comment>
<dbReference type="RefSeq" id="WP_248360332.1">
    <property type="nucleotide sequence ID" value="NZ_AP025591.1"/>
</dbReference>
<dbReference type="InterPro" id="IPR029063">
    <property type="entry name" value="SAM-dependent_MTases_sf"/>
</dbReference>
<keyword evidence="7 8" id="KW-0093">Biotin biosynthesis</keyword>
<dbReference type="InterPro" id="IPR013216">
    <property type="entry name" value="Methyltransf_11"/>
</dbReference>
<dbReference type="InterPro" id="IPR011814">
    <property type="entry name" value="BioC"/>
</dbReference>
<keyword evidence="4 8" id="KW-0489">Methyltransferase</keyword>
<evidence type="ECO:0000313" key="11">
    <source>
        <dbReference type="Proteomes" id="UP001162891"/>
    </source>
</evidence>
<evidence type="ECO:0000256" key="7">
    <source>
        <dbReference type="ARBA" id="ARBA00022756"/>
    </source>
</evidence>
<dbReference type="InterPro" id="IPR050602">
    <property type="entry name" value="Malonyl-ACP_OMT"/>
</dbReference>
<evidence type="ECO:0000256" key="1">
    <source>
        <dbReference type="ARBA" id="ARBA00000852"/>
    </source>
</evidence>
<organism evidence="10 11">
    <name type="scientific">Anaeromyxobacter oryzae</name>
    <dbReference type="NCBI Taxonomy" id="2918170"/>
    <lineage>
        <taxon>Bacteria</taxon>
        <taxon>Pseudomonadati</taxon>
        <taxon>Myxococcota</taxon>
        <taxon>Myxococcia</taxon>
        <taxon>Myxococcales</taxon>
        <taxon>Cystobacterineae</taxon>
        <taxon>Anaeromyxobacteraceae</taxon>
        <taxon>Anaeromyxobacter</taxon>
    </lineage>
</organism>
<evidence type="ECO:0000313" key="10">
    <source>
        <dbReference type="EMBL" id="BDG02643.1"/>
    </source>
</evidence>
<keyword evidence="5 8" id="KW-0808">Transferase</keyword>
<comment type="catalytic activity">
    <reaction evidence="1 8">
        <text>malonyl-[ACP] + S-adenosyl-L-methionine = malonyl-[ACP] methyl ester + S-adenosyl-L-homocysteine</text>
        <dbReference type="Rhea" id="RHEA:17105"/>
        <dbReference type="Rhea" id="RHEA-COMP:9623"/>
        <dbReference type="Rhea" id="RHEA-COMP:9954"/>
        <dbReference type="ChEBI" id="CHEBI:57856"/>
        <dbReference type="ChEBI" id="CHEBI:59789"/>
        <dbReference type="ChEBI" id="CHEBI:78449"/>
        <dbReference type="ChEBI" id="CHEBI:78845"/>
        <dbReference type="EC" id="2.1.1.197"/>
    </reaction>
</comment>
<evidence type="ECO:0000256" key="4">
    <source>
        <dbReference type="ARBA" id="ARBA00022603"/>
    </source>
</evidence>
<comment type="pathway">
    <text evidence="2 8">Cofactor biosynthesis; biotin biosynthesis.</text>
</comment>
<evidence type="ECO:0000259" key="9">
    <source>
        <dbReference type="Pfam" id="PF08241"/>
    </source>
</evidence>
<dbReference type="Gene3D" id="3.40.50.150">
    <property type="entry name" value="Vaccinia Virus protein VP39"/>
    <property type="match status" value="1"/>
</dbReference>
<dbReference type="EMBL" id="AP025591">
    <property type="protein sequence ID" value="BDG02643.1"/>
    <property type="molecule type" value="Genomic_DNA"/>
</dbReference>
<evidence type="ECO:0000256" key="8">
    <source>
        <dbReference type="HAMAP-Rule" id="MF_00835"/>
    </source>
</evidence>
<protein>
    <recommendedName>
        <fullName evidence="3 8">Malonyl-[acyl-carrier protein] O-methyltransferase</fullName>
        <shortName evidence="8">Malonyl-ACP O-methyltransferase</shortName>
        <ecNumber evidence="3 8">2.1.1.197</ecNumber>
    </recommendedName>
    <alternativeName>
        <fullName evidence="8">Biotin synthesis protein BioC</fullName>
    </alternativeName>
</protein>
<dbReference type="Proteomes" id="UP001162891">
    <property type="component" value="Chromosome"/>
</dbReference>
<evidence type="ECO:0000256" key="2">
    <source>
        <dbReference type="ARBA" id="ARBA00004746"/>
    </source>
</evidence>
<dbReference type="SUPFAM" id="SSF53335">
    <property type="entry name" value="S-adenosyl-L-methionine-dependent methyltransferases"/>
    <property type="match status" value="1"/>
</dbReference>
<name>A0ABN6MSB3_9BACT</name>
<evidence type="ECO:0000256" key="5">
    <source>
        <dbReference type="ARBA" id="ARBA00022679"/>
    </source>
</evidence>
<feature type="domain" description="Methyltransferase type 11" evidence="9">
    <location>
        <begin position="49"/>
        <end position="142"/>
    </location>
</feature>
<dbReference type="HAMAP" id="MF_00835">
    <property type="entry name" value="BioC"/>
    <property type="match status" value="1"/>
</dbReference>
<keyword evidence="6 8" id="KW-0949">S-adenosyl-L-methionine</keyword>
<accession>A0ABN6MSB3</accession>
<dbReference type="EC" id="2.1.1.197" evidence="3 8"/>
<dbReference type="Pfam" id="PF08241">
    <property type="entry name" value="Methyltransf_11"/>
    <property type="match status" value="1"/>
</dbReference>
<proteinExistence type="inferred from homology"/>
<gene>
    <name evidence="8 10" type="primary">bioC</name>
    <name evidence="10" type="ORF">AMOR_16390</name>
</gene>
<evidence type="ECO:0000256" key="3">
    <source>
        <dbReference type="ARBA" id="ARBA00012327"/>
    </source>
</evidence>
<comment type="similarity">
    <text evidence="8">Belongs to the methyltransferase superfamily.</text>
</comment>
<dbReference type="PANTHER" id="PTHR13090">
    <property type="entry name" value="ARGININE-HYDROXYLASE NDUFAF5, MITOCHONDRIAL"/>
    <property type="match status" value="1"/>
</dbReference>
<reference evidence="11" key="1">
    <citation type="journal article" date="2022" name="Int. J. Syst. Evol. Microbiol.">
        <title>Anaeromyxobacter oryzae sp. nov., Anaeromyxobacter diazotrophicus sp. nov. and Anaeromyxobacter paludicola sp. nov., isolated from paddy soils.</title>
        <authorList>
            <person name="Itoh H."/>
            <person name="Xu Z."/>
            <person name="Mise K."/>
            <person name="Masuda Y."/>
            <person name="Ushijima N."/>
            <person name="Hayakawa C."/>
            <person name="Shiratori Y."/>
            <person name="Senoo K."/>
        </authorList>
    </citation>
    <scope>NUCLEOTIDE SEQUENCE [LARGE SCALE GENOMIC DNA]</scope>
    <source>
        <strain evidence="11">Red232</strain>
    </source>
</reference>